<keyword evidence="5" id="KW-1185">Reference proteome</keyword>
<accession>A0AAN6WV00</accession>
<dbReference type="GO" id="GO:0016787">
    <property type="term" value="F:hydrolase activity"/>
    <property type="evidence" value="ECO:0007669"/>
    <property type="project" value="UniProtKB-KW"/>
</dbReference>
<dbReference type="Gene3D" id="3.40.710.10">
    <property type="entry name" value="DD-peptidase/beta-lactamase superfamily"/>
    <property type="match status" value="1"/>
</dbReference>
<comment type="caution">
    <text evidence="4">The sequence shown here is derived from an EMBL/GenBank/DDBJ whole genome shotgun (WGS) entry which is preliminary data.</text>
</comment>
<dbReference type="SUPFAM" id="SSF56601">
    <property type="entry name" value="beta-lactamase/transpeptidase-like"/>
    <property type="match status" value="1"/>
</dbReference>
<evidence type="ECO:0000259" key="3">
    <source>
        <dbReference type="Pfam" id="PF00144"/>
    </source>
</evidence>
<dbReference type="InterPro" id="IPR012338">
    <property type="entry name" value="Beta-lactam/transpept-like"/>
</dbReference>
<sequence>MADKLSSILEAYVAKGEDTKDKLLGAAFIVVNKDGVLYQGSAGRIDLPTSSPAFDENSFTRVASMTKIIAATSVMQIVERGLIGLDDDVRSLVPELAGMQILQGFEDTEEKPILVDNDRPITLGGLLTHTVGLAYDLGDADLQRWSTAIGRTTNTLTCTREGWTTPLKFAPGDGWYYGTSNDWAGLVLQAVTGQTLGEYMKENIFEKLGMRDTAFRSKELEEKVTRRKVELSYRGEGGALSVGPVPIVLEPPVDSGGAGLWMTAADHIKVVQGLVKAITGDEGGLLKKETADELFRPQLNENQRTHLKNMVIATGMAQDFNPDTPADWGLGGAINLEDLPDRRKKGSMMWGGMCNANWVSSGSFCPPPWIDPKTGIGATFFASVLPFPDPVVKKLYRELEAAVYELLLSQ</sequence>
<dbReference type="InterPro" id="IPR001466">
    <property type="entry name" value="Beta-lactam-related"/>
</dbReference>
<evidence type="ECO:0000256" key="1">
    <source>
        <dbReference type="ARBA" id="ARBA00009009"/>
    </source>
</evidence>
<evidence type="ECO:0000256" key="2">
    <source>
        <dbReference type="ARBA" id="ARBA00022801"/>
    </source>
</evidence>
<dbReference type="EMBL" id="MU864397">
    <property type="protein sequence ID" value="KAK4187790.1"/>
    <property type="molecule type" value="Genomic_DNA"/>
</dbReference>
<dbReference type="PANTHER" id="PTHR43283:SF17">
    <property type="entry name" value="(LOVD), PUTATIVE (AFU_ORTHOLOGUE AFUA_5G00920)-RELATED"/>
    <property type="match status" value="1"/>
</dbReference>
<evidence type="ECO:0000313" key="5">
    <source>
        <dbReference type="Proteomes" id="UP001302126"/>
    </source>
</evidence>
<reference evidence="4" key="2">
    <citation type="submission" date="2023-05" db="EMBL/GenBank/DDBJ databases">
        <authorList>
            <consortium name="Lawrence Berkeley National Laboratory"/>
            <person name="Steindorff A."/>
            <person name="Hensen N."/>
            <person name="Bonometti L."/>
            <person name="Westerberg I."/>
            <person name="Brannstrom I.O."/>
            <person name="Guillou S."/>
            <person name="Cros-Aarteil S."/>
            <person name="Calhoun S."/>
            <person name="Haridas S."/>
            <person name="Kuo A."/>
            <person name="Mondo S."/>
            <person name="Pangilinan J."/>
            <person name="Riley R."/>
            <person name="Labutti K."/>
            <person name="Andreopoulos B."/>
            <person name="Lipzen A."/>
            <person name="Chen C."/>
            <person name="Yanf M."/>
            <person name="Daum C."/>
            <person name="Ng V."/>
            <person name="Clum A."/>
            <person name="Ohm R."/>
            <person name="Martin F."/>
            <person name="Silar P."/>
            <person name="Natvig D."/>
            <person name="Lalanne C."/>
            <person name="Gautier V."/>
            <person name="Ament-Velasquez S.L."/>
            <person name="Kruys A."/>
            <person name="Hutchinson M.I."/>
            <person name="Powell A.J."/>
            <person name="Barry K."/>
            <person name="Miller A.N."/>
            <person name="Grigoriev I.V."/>
            <person name="Debuchy R."/>
            <person name="Gladieux P."/>
            <person name="Thoren M.H."/>
            <person name="Johannesson H."/>
        </authorList>
    </citation>
    <scope>NUCLEOTIDE SEQUENCE</scope>
    <source>
        <strain evidence="4">PSN309</strain>
    </source>
</reference>
<protein>
    <submittedName>
        <fullName evidence="4">Beta-lactamase/transpeptidase-like protein</fullName>
    </submittedName>
</protein>
<dbReference type="Pfam" id="PF00144">
    <property type="entry name" value="Beta-lactamase"/>
    <property type="match status" value="1"/>
</dbReference>
<comment type="similarity">
    <text evidence="1">Belongs to the class-A beta-lactamase family.</text>
</comment>
<organism evidence="4 5">
    <name type="scientific">Podospora australis</name>
    <dbReference type="NCBI Taxonomy" id="1536484"/>
    <lineage>
        <taxon>Eukaryota</taxon>
        <taxon>Fungi</taxon>
        <taxon>Dikarya</taxon>
        <taxon>Ascomycota</taxon>
        <taxon>Pezizomycotina</taxon>
        <taxon>Sordariomycetes</taxon>
        <taxon>Sordariomycetidae</taxon>
        <taxon>Sordariales</taxon>
        <taxon>Podosporaceae</taxon>
        <taxon>Podospora</taxon>
    </lineage>
</organism>
<reference evidence="4" key="1">
    <citation type="journal article" date="2023" name="Mol. Phylogenet. Evol.">
        <title>Genome-scale phylogeny and comparative genomics of the fungal order Sordariales.</title>
        <authorList>
            <person name="Hensen N."/>
            <person name="Bonometti L."/>
            <person name="Westerberg I."/>
            <person name="Brannstrom I.O."/>
            <person name="Guillou S."/>
            <person name="Cros-Aarteil S."/>
            <person name="Calhoun S."/>
            <person name="Haridas S."/>
            <person name="Kuo A."/>
            <person name="Mondo S."/>
            <person name="Pangilinan J."/>
            <person name="Riley R."/>
            <person name="LaButti K."/>
            <person name="Andreopoulos B."/>
            <person name="Lipzen A."/>
            <person name="Chen C."/>
            <person name="Yan M."/>
            <person name="Daum C."/>
            <person name="Ng V."/>
            <person name="Clum A."/>
            <person name="Steindorff A."/>
            <person name="Ohm R.A."/>
            <person name="Martin F."/>
            <person name="Silar P."/>
            <person name="Natvig D.O."/>
            <person name="Lalanne C."/>
            <person name="Gautier V."/>
            <person name="Ament-Velasquez S.L."/>
            <person name="Kruys A."/>
            <person name="Hutchinson M.I."/>
            <person name="Powell A.J."/>
            <person name="Barry K."/>
            <person name="Miller A.N."/>
            <person name="Grigoriev I.V."/>
            <person name="Debuchy R."/>
            <person name="Gladieux P."/>
            <person name="Hiltunen Thoren M."/>
            <person name="Johannesson H."/>
        </authorList>
    </citation>
    <scope>NUCLEOTIDE SEQUENCE</scope>
    <source>
        <strain evidence="4">PSN309</strain>
    </source>
</reference>
<proteinExistence type="inferred from homology"/>
<dbReference type="InterPro" id="IPR050789">
    <property type="entry name" value="Diverse_Enzym_Activities"/>
</dbReference>
<name>A0AAN6WV00_9PEZI</name>
<gene>
    <name evidence="4" type="ORF">QBC35DRAFT_384083</name>
</gene>
<evidence type="ECO:0000313" key="4">
    <source>
        <dbReference type="EMBL" id="KAK4187790.1"/>
    </source>
</evidence>
<dbReference type="Proteomes" id="UP001302126">
    <property type="component" value="Unassembled WGS sequence"/>
</dbReference>
<dbReference type="PANTHER" id="PTHR43283">
    <property type="entry name" value="BETA-LACTAMASE-RELATED"/>
    <property type="match status" value="1"/>
</dbReference>
<dbReference type="AlphaFoldDB" id="A0AAN6WV00"/>
<feature type="domain" description="Beta-lactamase-related" evidence="3">
    <location>
        <begin position="20"/>
        <end position="401"/>
    </location>
</feature>
<keyword evidence="2" id="KW-0378">Hydrolase</keyword>